<evidence type="ECO:0000313" key="4">
    <source>
        <dbReference type="EMBL" id="MCW8345341.1"/>
    </source>
</evidence>
<comment type="catalytic activity">
    <reaction evidence="2">
        <text>2 GTP = 3',3'-c-di-GMP + 2 diphosphate</text>
        <dbReference type="Rhea" id="RHEA:24898"/>
        <dbReference type="ChEBI" id="CHEBI:33019"/>
        <dbReference type="ChEBI" id="CHEBI:37565"/>
        <dbReference type="ChEBI" id="CHEBI:58805"/>
        <dbReference type="EC" id="2.7.7.65"/>
    </reaction>
</comment>
<dbReference type="GO" id="GO:1902201">
    <property type="term" value="P:negative regulation of bacterial-type flagellum-dependent cell motility"/>
    <property type="evidence" value="ECO:0007669"/>
    <property type="project" value="TreeGrafter"/>
</dbReference>
<dbReference type="InterPro" id="IPR043128">
    <property type="entry name" value="Rev_trsase/Diguanyl_cyclase"/>
</dbReference>
<reference evidence="4" key="1">
    <citation type="submission" date="2022-02" db="EMBL/GenBank/DDBJ databases">
        <title>Vibrio sp. nov, a new bacterium isolated from seawater.</title>
        <authorList>
            <person name="Yuan Y."/>
        </authorList>
    </citation>
    <scope>NUCLEOTIDE SEQUENCE</scope>
    <source>
        <strain evidence="4">ZSDZ65</strain>
    </source>
</reference>
<dbReference type="RefSeq" id="WP_265673781.1">
    <property type="nucleotide sequence ID" value="NZ_JAKRRY010000003.1"/>
</dbReference>
<sequence length="523" mass="60154">MGPSESDTLEQLHLLKVQLEQLRLAQRDASLKSRREQTVLKRFIATLSRAHIGSHPRIDEKLIELRHELEHNADISSLIPRFAILERLIAQKSAAVDKQNTSLDEQLRRSGETLQRISGLPAQIKRDLRVVLTYSDKHSFKKTDNAIKLLAIYEKAVKIITSNSALTPKEPDTKPNNHHLLLGLNEELQNLITELDFEGESGEQLLEIRAKLLMEISGDALLELTLNVLRLVIDATNYERKTSEQFLEQVNVSLSNSLKNSTQNLDQNQVYFEQRQQIHQELGSLITTSQTNINQSQDLETVKRTMDPVLAQLASLAERLQHAEMREQALLDRMQYNNNQLENLFDVTQDYRRRLEDQSKRLLTDPLTKVYNRTALLDKLELEYRRWLKNQHSLRLVILDIDKFKSINHNFGYSAGDKALKIIARTIANTVADTDTVARFSGEEFILIMPEQNDAHCQKIVQEIQYKISNLPFKFRDQLITITLSAASTEFNQNDTPDEALERLNQILIQTKKLGPNQFAWKA</sequence>
<feature type="domain" description="GGDEF" evidence="3">
    <location>
        <begin position="392"/>
        <end position="523"/>
    </location>
</feature>
<evidence type="ECO:0000256" key="1">
    <source>
        <dbReference type="ARBA" id="ARBA00012528"/>
    </source>
</evidence>
<dbReference type="Proteomes" id="UP001155587">
    <property type="component" value="Unassembled WGS sequence"/>
</dbReference>
<evidence type="ECO:0000256" key="2">
    <source>
        <dbReference type="ARBA" id="ARBA00034247"/>
    </source>
</evidence>
<dbReference type="InterPro" id="IPR029787">
    <property type="entry name" value="Nucleotide_cyclase"/>
</dbReference>
<organism evidence="4 5">
    <name type="scientific">Vibrio qingdaonensis</name>
    <dbReference type="NCBI Taxonomy" id="2829491"/>
    <lineage>
        <taxon>Bacteria</taxon>
        <taxon>Pseudomonadati</taxon>
        <taxon>Pseudomonadota</taxon>
        <taxon>Gammaproteobacteria</taxon>
        <taxon>Vibrionales</taxon>
        <taxon>Vibrionaceae</taxon>
        <taxon>Vibrio</taxon>
    </lineage>
</organism>
<protein>
    <recommendedName>
        <fullName evidence="1">diguanylate cyclase</fullName>
        <ecNumber evidence="1">2.7.7.65</ecNumber>
    </recommendedName>
</protein>
<dbReference type="AlphaFoldDB" id="A0A9X3CL28"/>
<dbReference type="PANTHER" id="PTHR45138:SF9">
    <property type="entry name" value="DIGUANYLATE CYCLASE DGCM-RELATED"/>
    <property type="match status" value="1"/>
</dbReference>
<dbReference type="Pfam" id="PF20975">
    <property type="entry name" value="DGCcoil"/>
    <property type="match status" value="1"/>
</dbReference>
<evidence type="ECO:0000259" key="3">
    <source>
        <dbReference type="PROSITE" id="PS50887"/>
    </source>
</evidence>
<dbReference type="InterPro" id="IPR000160">
    <property type="entry name" value="GGDEF_dom"/>
</dbReference>
<dbReference type="GO" id="GO:0043709">
    <property type="term" value="P:cell adhesion involved in single-species biofilm formation"/>
    <property type="evidence" value="ECO:0007669"/>
    <property type="project" value="TreeGrafter"/>
</dbReference>
<dbReference type="InterPro" id="IPR048516">
    <property type="entry name" value="DGCcoil"/>
</dbReference>
<evidence type="ECO:0000313" key="5">
    <source>
        <dbReference type="Proteomes" id="UP001155587"/>
    </source>
</evidence>
<proteinExistence type="predicted"/>
<dbReference type="SUPFAM" id="SSF55073">
    <property type="entry name" value="Nucleotide cyclase"/>
    <property type="match status" value="1"/>
</dbReference>
<keyword evidence="5" id="KW-1185">Reference proteome</keyword>
<dbReference type="SMART" id="SM00267">
    <property type="entry name" value="GGDEF"/>
    <property type="match status" value="1"/>
</dbReference>
<name>A0A9X3CL28_9VIBR</name>
<dbReference type="EMBL" id="JAKRRY010000003">
    <property type="protein sequence ID" value="MCW8345341.1"/>
    <property type="molecule type" value="Genomic_DNA"/>
</dbReference>
<dbReference type="EC" id="2.7.7.65" evidence="1"/>
<dbReference type="Gene3D" id="3.30.70.270">
    <property type="match status" value="1"/>
</dbReference>
<comment type="caution">
    <text evidence="4">The sequence shown here is derived from an EMBL/GenBank/DDBJ whole genome shotgun (WGS) entry which is preliminary data.</text>
</comment>
<gene>
    <name evidence="4" type="ORF">MD535_04760</name>
</gene>
<accession>A0A9X3CL28</accession>
<dbReference type="NCBIfam" id="TIGR00254">
    <property type="entry name" value="GGDEF"/>
    <property type="match status" value="1"/>
</dbReference>
<dbReference type="GO" id="GO:0052621">
    <property type="term" value="F:diguanylate cyclase activity"/>
    <property type="evidence" value="ECO:0007669"/>
    <property type="project" value="UniProtKB-EC"/>
</dbReference>
<dbReference type="PROSITE" id="PS50887">
    <property type="entry name" value="GGDEF"/>
    <property type="match status" value="1"/>
</dbReference>
<dbReference type="GO" id="GO:0005886">
    <property type="term" value="C:plasma membrane"/>
    <property type="evidence" value="ECO:0007669"/>
    <property type="project" value="TreeGrafter"/>
</dbReference>
<dbReference type="CDD" id="cd01949">
    <property type="entry name" value="GGDEF"/>
    <property type="match status" value="1"/>
</dbReference>
<dbReference type="PANTHER" id="PTHR45138">
    <property type="entry name" value="REGULATORY COMPONENTS OF SENSORY TRANSDUCTION SYSTEM"/>
    <property type="match status" value="1"/>
</dbReference>
<dbReference type="Pfam" id="PF00990">
    <property type="entry name" value="GGDEF"/>
    <property type="match status" value="1"/>
</dbReference>
<dbReference type="InterPro" id="IPR050469">
    <property type="entry name" value="Diguanylate_Cyclase"/>
</dbReference>